<name>A0A0C9V6U5_9AGAM</name>
<sequence>MSDSKEYAPVDEGHRWGRAPRRKPVWTSKLIALAALSLTVLTLWRVQRQGDGIPSLQSEQIAKAAARCDYLAREPGPPPDFHQRTHSDRFDPDTPATLIRRAKIWTGNENGTEIIHGDILLENGLIVDIGHIHKSTIKKYKHLEVVDVHNAWVTPGIVDMHSHMGDDSVPELSGSDDYYTPNAAVAPWARSLDGLNTHDLSYELSTAGGVTTAIVLPGSAGVIGGQAFPIKLRKTKERSPTSLLLEPPININTSFPDLNITPQWRHLKQACGENPVSVFGMTRMDVTWAFREAYNKARQLKESQDTYCSKVASGLTDDLGDFPDDLEWEMLVDVLRGKVKVHTHCYEAVDLDQLMRISEEFQFPIASVHHASEAYLVPDVLKRNHGPKPAIALFASQARYKREAYRGSEFAPRILTEHGFDVVMKSDHPVLNSRYLLFEAQQAHYYGLPENVAIASVTSTPARVLGLGHRVGYIKPGWDAGDLVVWDSHPLSIGATPIHVFIDGISQLPSAHVVLKPSSHQKAPKVPNFDKEAAAVVEYDGLPPLKAKKKVGGRVLFANVTTLFSRDGDEVTEMSLVGSGSEDVEGLGIVLVEDGAIQCIGTEHSCAVSVSRPQHNLEIVDLKGGSISPGLVSFGAPLGTAEILSEDSTNDGDVFDPFVKRVPSVLGDERTLVRAVDGLAFGGRDALTAYRSGVTTAITAPSSTGFLGGLSSHFSLGAEHGLKHGAIISEVAGLHVAVSHAVTSASISTQVAALRRLLLHPGEGPGRDHFADVTKGRIPLVIEAHSADIIATLIRLKKEVESATGHTIKMTITGASEAHLLARELAHADVGVVLKPARPFPLKWEEKRILPGPPLTEDTAISRLVGHGVTVGIGIIESWDARNARFDLAWAGLEAGGKISRKQAIKLASTNLEKLLIGSTRSKDTSDFVAFEGGDLFDLESKVVAVISPLQRSVDLL</sequence>
<reference evidence="2 3" key="1">
    <citation type="submission" date="2014-04" db="EMBL/GenBank/DDBJ databases">
        <title>Evolutionary Origins and Diversification of the Mycorrhizal Mutualists.</title>
        <authorList>
            <consortium name="DOE Joint Genome Institute"/>
            <consortium name="Mycorrhizal Genomics Consortium"/>
            <person name="Kohler A."/>
            <person name="Kuo A."/>
            <person name="Nagy L.G."/>
            <person name="Floudas D."/>
            <person name="Copeland A."/>
            <person name="Barry K.W."/>
            <person name="Cichocki N."/>
            <person name="Veneault-Fourrey C."/>
            <person name="LaButti K."/>
            <person name="Lindquist E.A."/>
            <person name="Lipzen A."/>
            <person name="Lundell T."/>
            <person name="Morin E."/>
            <person name="Murat C."/>
            <person name="Riley R."/>
            <person name="Ohm R."/>
            <person name="Sun H."/>
            <person name="Tunlid A."/>
            <person name="Henrissat B."/>
            <person name="Grigoriev I.V."/>
            <person name="Hibbett D.S."/>
            <person name="Martin F."/>
        </authorList>
    </citation>
    <scope>NUCLEOTIDE SEQUENCE [LARGE SCALE GENOMIC DNA]</scope>
    <source>
        <strain evidence="2 3">MD-312</strain>
    </source>
</reference>
<protein>
    <recommendedName>
        <fullName evidence="1">Amidohydrolase-related domain-containing protein</fullName>
    </recommendedName>
</protein>
<dbReference type="Proteomes" id="UP000053820">
    <property type="component" value="Unassembled WGS sequence"/>
</dbReference>
<dbReference type="HOGENOM" id="CLU_006273_0_0_1"/>
<dbReference type="PANTHER" id="PTHR43668">
    <property type="entry name" value="ALLANTOINASE"/>
    <property type="match status" value="1"/>
</dbReference>
<dbReference type="AlphaFoldDB" id="A0A0C9V6U5"/>
<dbReference type="OrthoDB" id="10258955at2759"/>
<accession>A0A0C9V6U5</accession>
<dbReference type="GO" id="GO:0004038">
    <property type="term" value="F:allantoinase activity"/>
    <property type="evidence" value="ECO:0007669"/>
    <property type="project" value="TreeGrafter"/>
</dbReference>
<organism evidence="2 3">
    <name type="scientific">Hydnomerulius pinastri MD-312</name>
    <dbReference type="NCBI Taxonomy" id="994086"/>
    <lineage>
        <taxon>Eukaryota</taxon>
        <taxon>Fungi</taxon>
        <taxon>Dikarya</taxon>
        <taxon>Basidiomycota</taxon>
        <taxon>Agaricomycotina</taxon>
        <taxon>Agaricomycetes</taxon>
        <taxon>Agaricomycetidae</taxon>
        <taxon>Boletales</taxon>
        <taxon>Boletales incertae sedis</taxon>
        <taxon>Leucogyrophana</taxon>
    </lineage>
</organism>
<dbReference type="InterPro" id="IPR006680">
    <property type="entry name" value="Amidohydro-rel"/>
</dbReference>
<evidence type="ECO:0000313" key="3">
    <source>
        <dbReference type="Proteomes" id="UP000053820"/>
    </source>
</evidence>
<dbReference type="EMBL" id="KN839863">
    <property type="protein sequence ID" value="KIJ61349.1"/>
    <property type="molecule type" value="Genomic_DNA"/>
</dbReference>
<feature type="domain" description="Amidohydrolase-related" evidence="1">
    <location>
        <begin position="410"/>
        <end position="495"/>
    </location>
</feature>
<dbReference type="Pfam" id="PF01979">
    <property type="entry name" value="Amidohydro_1"/>
    <property type="match status" value="1"/>
</dbReference>
<evidence type="ECO:0000259" key="1">
    <source>
        <dbReference type="Pfam" id="PF01979"/>
    </source>
</evidence>
<dbReference type="InterPro" id="IPR011059">
    <property type="entry name" value="Metal-dep_hydrolase_composite"/>
</dbReference>
<dbReference type="InterPro" id="IPR050138">
    <property type="entry name" value="DHOase/Allantoinase_Hydrolase"/>
</dbReference>
<proteinExistence type="predicted"/>
<dbReference type="SUPFAM" id="SSF51338">
    <property type="entry name" value="Composite domain of metallo-dependent hydrolases"/>
    <property type="match status" value="1"/>
</dbReference>
<dbReference type="InterPro" id="IPR032466">
    <property type="entry name" value="Metal_Hydrolase"/>
</dbReference>
<evidence type="ECO:0000313" key="2">
    <source>
        <dbReference type="EMBL" id="KIJ61349.1"/>
    </source>
</evidence>
<gene>
    <name evidence="2" type="ORF">HYDPIDRAFT_116118</name>
</gene>
<dbReference type="SUPFAM" id="SSF51556">
    <property type="entry name" value="Metallo-dependent hydrolases"/>
    <property type="match status" value="1"/>
</dbReference>
<dbReference type="PANTHER" id="PTHR43668:SF5">
    <property type="entry name" value="AMIDOHYDROLASE 3 DOMAIN-CONTAINING PROTEIN"/>
    <property type="match status" value="1"/>
</dbReference>
<dbReference type="GO" id="GO:0005737">
    <property type="term" value="C:cytoplasm"/>
    <property type="evidence" value="ECO:0007669"/>
    <property type="project" value="TreeGrafter"/>
</dbReference>
<dbReference type="GO" id="GO:0006145">
    <property type="term" value="P:purine nucleobase catabolic process"/>
    <property type="evidence" value="ECO:0007669"/>
    <property type="project" value="TreeGrafter"/>
</dbReference>
<keyword evidence="3" id="KW-1185">Reference proteome</keyword>
<dbReference type="Gene3D" id="3.20.20.140">
    <property type="entry name" value="Metal-dependent hydrolases"/>
    <property type="match status" value="2"/>
</dbReference>